<dbReference type="Pfam" id="PF02316">
    <property type="entry name" value="HTH_Tnp_Mu_1"/>
    <property type="match status" value="1"/>
</dbReference>
<dbReference type="AlphaFoldDB" id="A0A2W7KGI7"/>
<dbReference type="InterPro" id="IPR003314">
    <property type="entry name" value="Mu-type_HTH"/>
</dbReference>
<name>A0A2W7KGI7_9PROT</name>
<gene>
    <name evidence="2" type="ORF">C8P66_108138</name>
</gene>
<dbReference type="EMBL" id="QKYU01000008">
    <property type="protein sequence ID" value="PZW46859.1"/>
    <property type="molecule type" value="Genomic_DNA"/>
</dbReference>
<dbReference type="InterPro" id="IPR009061">
    <property type="entry name" value="DNA-bd_dom_put_sf"/>
</dbReference>
<evidence type="ECO:0000313" key="3">
    <source>
        <dbReference type="Proteomes" id="UP000249688"/>
    </source>
</evidence>
<dbReference type="InterPro" id="IPR036388">
    <property type="entry name" value="WH-like_DNA-bd_sf"/>
</dbReference>
<dbReference type="SUPFAM" id="SSF46955">
    <property type="entry name" value="Putative DNA-binding domain"/>
    <property type="match status" value="1"/>
</dbReference>
<dbReference type="PROSITE" id="PS51702">
    <property type="entry name" value="HTH_MU"/>
    <property type="match status" value="1"/>
</dbReference>
<sequence length="198" mass="21510">MSLSLVSPAPPLADAGEWFTAAELAGLGLPYLPDTPRGMLARAHRCGWLRPEAEGRLWRRRVGRGGGAEIHLSALPIEVQAKLLTGSLTPEIAMTPSAEAREGDEWAWFERLPEHRRTARWLQAACGAVQDGQIGPRTLAAAANRGAAQVYVELTALRTVFLARQPNSGTFGLGWSRRMARLGVIAWSDAIEPLELRA</sequence>
<dbReference type="RefSeq" id="WP_111397877.1">
    <property type="nucleotide sequence ID" value="NZ_QKYU01000008.1"/>
</dbReference>
<evidence type="ECO:0000259" key="1">
    <source>
        <dbReference type="PROSITE" id="PS51702"/>
    </source>
</evidence>
<organism evidence="2 3">
    <name type="scientific">Humitalea rosea</name>
    <dbReference type="NCBI Taxonomy" id="990373"/>
    <lineage>
        <taxon>Bacteria</taxon>
        <taxon>Pseudomonadati</taxon>
        <taxon>Pseudomonadota</taxon>
        <taxon>Alphaproteobacteria</taxon>
        <taxon>Acetobacterales</taxon>
        <taxon>Roseomonadaceae</taxon>
        <taxon>Humitalea</taxon>
    </lineage>
</organism>
<dbReference type="GO" id="GO:0003677">
    <property type="term" value="F:DNA binding"/>
    <property type="evidence" value="ECO:0007669"/>
    <property type="project" value="InterPro"/>
</dbReference>
<dbReference type="Gene3D" id="1.20.141.10">
    <property type="entry name" value="Chitosanase, subunit A, domain 1"/>
    <property type="match status" value="1"/>
</dbReference>
<evidence type="ECO:0000313" key="2">
    <source>
        <dbReference type="EMBL" id="PZW46859.1"/>
    </source>
</evidence>
<feature type="domain" description="HTH Mu-type" evidence="1">
    <location>
        <begin position="17"/>
        <end position="91"/>
    </location>
</feature>
<reference evidence="2 3" key="1">
    <citation type="submission" date="2018-06" db="EMBL/GenBank/DDBJ databases">
        <title>Genomic Encyclopedia of Archaeal and Bacterial Type Strains, Phase II (KMG-II): from individual species to whole genera.</title>
        <authorList>
            <person name="Goeker M."/>
        </authorList>
    </citation>
    <scope>NUCLEOTIDE SEQUENCE [LARGE SCALE GENOMIC DNA]</scope>
    <source>
        <strain evidence="2 3">DSM 24525</strain>
    </source>
</reference>
<dbReference type="SUPFAM" id="SSF53955">
    <property type="entry name" value="Lysozyme-like"/>
    <property type="match status" value="1"/>
</dbReference>
<dbReference type="InterPro" id="IPR023346">
    <property type="entry name" value="Lysozyme-like_dom_sf"/>
</dbReference>
<protein>
    <recommendedName>
        <fullName evidence="1">HTH Mu-type domain-containing protein</fullName>
    </recommendedName>
</protein>
<dbReference type="Gene3D" id="1.10.10.10">
    <property type="entry name" value="Winged helix-like DNA-binding domain superfamily/Winged helix DNA-binding domain"/>
    <property type="match status" value="1"/>
</dbReference>
<proteinExistence type="predicted"/>
<accession>A0A2W7KGI7</accession>
<comment type="caution">
    <text evidence="2">The sequence shown here is derived from an EMBL/GenBank/DDBJ whole genome shotgun (WGS) entry which is preliminary data.</text>
</comment>
<dbReference type="OrthoDB" id="5287589at2"/>
<keyword evidence="3" id="KW-1185">Reference proteome</keyword>
<dbReference type="Proteomes" id="UP000249688">
    <property type="component" value="Unassembled WGS sequence"/>
</dbReference>